<name>A0A915ZGQ6_9GLOM</name>
<sequence>MIIILNNKFTAVILLLIFINLILVKAEIRPLDGQSNNKGDPKAGTPQSQLTRNIGKTSWPDASGNAMASTPGEYTIDVPKDTLCTTPLPKGQLPLPRCVSDLVNGLQSKLENEYNLNALEAKKAKRKTSHMVTFWGQFASLDIVNTVSTGENLAIYIPPDDSNFNSQYFVGPSNQPLTDISLPFNRTIAPIRNGINRITSFLDGSLIYGITDTQLARVRDKESGLGKFKLNYVDSDDGRFGYPLIDGVTNEYIFAVSEHKGKNVFINTILLIFMREHNRKCDELYLQHKNQWNDEEYFQEARRWVIAIIQRITYLEYLSVLLGTPLPTYSGYDASLTPSIDSFFATVTSRYGHSELSDTYDIVNKDGYKLAELPLNALQIPNLIENYGVPTLILSMALQRQEEIDIFFADQMRAFRPKVAVQDIASLDIVRGRDRGVPLYNDAREAFDLVRASRFSDISQDQEVQNRLQSTYGNVDLVESFIGGLAEPHLQGSLLGPLFHASVTQQWTLIRNSDRFWFEGTDAGFTTAEIDDIRNTTLLSVIQRNTPSYINYPKNLWSVQPMVTFNATNEPVDKNDYPPQNVIKFSEVYEVRWVIKADKINLKLTMLSNNSWFGIGFNPLDTGMFDADMTIMWNKNDSTVYVKDYKSNGYKKPEVDAENQFVTILSQSTLNGVTQVEISRPLNAPNRRPIPNSMITLIYAWNPNSMEFSYHGGNRGATKVNFFSGETSAEVLKSNSLTQLIHGIAMFTVWGILFPASIFIVRYLKHIDSYMSQHRNLQMLGGLMVITFGAAAMATVPQHGRNAHGICGLLVYFTLFIQIGLGILAIWGLATVESASTGIVVGLKHLHFYLGVSLLFLSWVQIYLGLRQYGSVQAVYVLYLCWLAILVIMIVVSEYVYKYKNMQFLWPVRETGDKNRRLHNCIPEDVYEQLPAISWNDFNLRVMAGAHLVVAEGLVFDIHKWIKIHPGGQRILRRVIGTDITNDFFFDPADQIVINRAFSENEKLMKQMEDVETSNKNIKKKKTNQTIRPKTIANAIDLINSTTFKNSRVAMHRHSKFATSKLATMVVARIPDISDDYSQQKKDDIGTLTNSTTLTNMSQDSSPYIFRRYILTNIELATRQDAENRVKKLTFQVLHPKDKLPRFFPGDYIEIMSYVNKHVVIRPYTPLQGPTDKTFTVLVKVYNDGAMSQHLDKQLRNFEIAVRGPFDIAERMSIQSSLSPTNVFPTSPTIGPTSPNLVRRGTTTLMRQNSVNNVVINPHHSYHTSNFGLDSVFGDESRSLYGTISNSGAGQSRILLNPARGDQCWDTLFMVCGGTGLTPMLQLIQYHFDNADNFKSNFKLHLLCANTQIADIISMKYLDFLASTSDGKLTVTHILTKPPPIWRGLTGHIDDDILFNWISKNYQVPPPAIPPRINVPITQPTNNYQVQNLSQNSLQDPSLQPQMLLTTSYSPPPIVNNYPTAPTPPPIDDNYNWQMRRDTLPFAFSSNEMSILSERQEFMRMLSQDTTQACKVIVCGPYGMMDAVRRSLERIGFPVDTKVLFIQ</sequence>
<keyword evidence="16" id="KW-0732">Signal</keyword>
<dbReference type="Gene3D" id="3.10.120.10">
    <property type="entry name" value="Cytochrome b5-like heme/steroid binding domain"/>
    <property type="match status" value="1"/>
</dbReference>
<evidence type="ECO:0000259" key="18">
    <source>
        <dbReference type="PROSITE" id="PS50836"/>
    </source>
</evidence>
<dbReference type="InterPro" id="IPR017938">
    <property type="entry name" value="Riboflavin_synthase-like_b-brl"/>
</dbReference>
<evidence type="ECO:0000256" key="5">
    <source>
        <dbReference type="ARBA" id="ARBA00022525"/>
    </source>
</evidence>
<protein>
    <recommendedName>
        <fullName evidence="22">Peroxidase</fullName>
    </recommendedName>
</protein>
<dbReference type="GO" id="GO:0020037">
    <property type="term" value="F:heme binding"/>
    <property type="evidence" value="ECO:0007669"/>
    <property type="project" value="InterPro"/>
</dbReference>
<keyword evidence="7" id="KW-0249">Electron transport</keyword>
<dbReference type="InterPro" id="IPR039261">
    <property type="entry name" value="FNR_nucleotide-bd"/>
</dbReference>
<gene>
    <name evidence="20" type="ORF">CHRIB12_LOCUS14321</name>
</gene>
<keyword evidence="10 15" id="KW-0472">Membrane</keyword>
<dbReference type="SUPFAM" id="SSF49344">
    <property type="entry name" value="CBD9-like"/>
    <property type="match status" value="1"/>
</dbReference>
<dbReference type="InterPro" id="IPR019791">
    <property type="entry name" value="Haem_peroxidase_animal"/>
</dbReference>
<dbReference type="InterPro" id="IPR045266">
    <property type="entry name" value="DOH_DOMON"/>
</dbReference>
<keyword evidence="12" id="KW-0408">Iron</keyword>
<evidence type="ECO:0000256" key="3">
    <source>
        <dbReference type="ARBA" id="ARBA00004613"/>
    </source>
</evidence>
<evidence type="ECO:0000256" key="2">
    <source>
        <dbReference type="ARBA" id="ARBA00004370"/>
    </source>
</evidence>
<feature type="transmembrane region" description="Helical" evidence="15">
    <location>
        <begin position="846"/>
        <end position="864"/>
    </location>
</feature>
<feature type="domain" description="DOMON" evidence="18">
    <location>
        <begin position="587"/>
        <end position="702"/>
    </location>
</feature>
<keyword evidence="12" id="KW-0479">Metal-binding</keyword>
<feature type="transmembrane region" description="Helical" evidence="15">
    <location>
        <begin position="740"/>
        <end position="764"/>
    </location>
</feature>
<feature type="binding site" description="axial binding residue" evidence="12">
    <location>
        <position position="353"/>
    </location>
    <ligand>
        <name>heme b</name>
        <dbReference type="ChEBI" id="CHEBI:60344"/>
    </ligand>
    <ligandPart>
        <name>Fe</name>
        <dbReference type="ChEBI" id="CHEBI:18248"/>
    </ligandPart>
</feature>
<accession>A0A915ZGQ6</accession>
<feature type="signal peptide" evidence="16">
    <location>
        <begin position="1"/>
        <end position="26"/>
    </location>
</feature>
<dbReference type="PROSITE" id="PS50255">
    <property type="entry name" value="CYTOCHROME_B5_2"/>
    <property type="match status" value="1"/>
</dbReference>
<dbReference type="InterPro" id="IPR001199">
    <property type="entry name" value="Cyt_B5-like_heme/steroid-bd"/>
</dbReference>
<evidence type="ECO:0000256" key="11">
    <source>
        <dbReference type="ARBA" id="ARBA00023180"/>
    </source>
</evidence>
<evidence type="ECO:0000256" key="16">
    <source>
        <dbReference type="SAM" id="SignalP"/>
    </source>
</evidence>
<dbReference type="PROSITE" id="PS50292">
    <property type="entry name" value="PEROXIDASE_3"/>
    <property type="match status" value="1"/>
</dbReference>
<feature type="domain" description="FAD-binding FR-type" evidence="19">
    <location>
        <begin position="1103"/>
        <end position="1212"/>
    </location>
</feature>
<evidence type="ECO:0000259" key="19">
    <source>
        <dbReference type="PROSITE" id="PS51384"/>
    </source>
</evidence>
<proteinExistence type="predicted"/>
<dbReference type="Pfam" id="PF00970">
    <property type="entry name" value="FAD_binding_6"/>
    <property type="match status" value="1"/>
</dbReference>
<dbReference type="InterPro" id="IPR008333">
    <property type="entry name" value="Cbr1-like_FAD-bd_dom"/>
</dbReference>
<dbReference type="Gene3D" id="1.20.120.1770">
    <property type="match status" value="1"/>
</dbReference>
<organism evidence="20 21">
    <name type="scientific">Rhizophagus irregularis</name>
    <dbReference type="NCBI Taxonomy" id="588596"/>
    <lineage>
        <taxon>Eukaryota</taxon>
        <taxon>Fungi</taxon>
        <taxon>Fungi incertae sedis</taxon>
        <taxon>Mucoromycota</taxon>
        <taxon>Glomeromycotina</taxon>
        <taxon>Glomeromycetes</taxon>
        <taxon>Glomerales</taxon>
        <taxon>Glomeraceae</taxon>
        <taxon>Rhizophagus</taxon>
    </lineage>
</organism>
<comment type="cofactor">
    <cofactor evidence="1">
        <name>FAD</name>
        <dbReference type="ChEBI" id="CHEBI:57692"/>
    </cofactor>
</comment>
<dbReference type="GO" id="GO:0005576">
    <property type="term" value="C:extracellular region"/>
    <property type="evidence" value="ECO:0007669"/>
    <property type="project" value="UniProtKB-SubCell"/>
</dbReference>
<dbReference type="GO" id="GO:0016020">
    <property type="term" value="C:membrane"/>
    <property type="evidence" value="ECO:0007669"/>
    <property type="project" value="UniProtKB-SubCell"/>
</dbReference>
<comment type="subcellular location">
    <subcellularLocation>
        <location evidence="2">Membrane</location>
    </subcellularLocation>
    <subcellularLocation>
        <location evidence="3">Secreted</location>
    </subcellularLocation>
</comment>
<keyword evidence="13" id="KW-0175">Coiled coil</keyword>
<evidence type="ECO:0000256" key="6">
    <source>
        <dbReference type="ARBA" id="ARBA00022692"/>
    </source>
</evidence>
<feature type="region of interest" description="Disordered" evidence="14">
    <location>
        <begin position="33"/>
        <end position="66"/>
    </location>
</feature>
<evidence type="ECO:0000256" key="9">
    <source>
        <dbReference type="ARBA" id="ARBA00023002"/>
    </source>
</evidence>
<dbReference type="SUPFAM" id="SSF52343">
    <property type="entry name" value="Ferredoxin reductase-like, C-terminal NADP-linked domain"/>
    <property type="match status" value="2"/>
</dbReference>
<feature type="coiled-coil region" evidence="13">
    <location>
        <begin position="994"/>
        <end position="1021"/>
    </location>
</feature>
<dbReference type="InterPro" id="IPR010255">
    <property type="entry name" value="Haem_peroxidase_sf"/>
</dbReference>
<dbReference type="Gene3D" id="2.40.30.10">
    <property type="entry name" value="Translation factors"/>
    <property type="match status" value="1"/>
</dbReference>
<evidence type="ECO:0000256" key="12">
    <source>
        <dbReference type="PIRSR" id="PIRSR619791-2"/>
    </source>
</evidence>
<dbReference type="Pfam" id="PF03351">
    <property type="entry name" value="DOMON"/>
    <property type="match status" value="1"/>
</dbReference>
<evidence type="ECO:0000256" key="7">
    <source>
        <dbReference type="ARBA" id="ARBA00022982"/>
    </source>
</evidence>
<dbReference type="OrthoDB" id="823504at2759"/>
<dbReference type="PANTHER" id="PTHR11475">
    <property type="entry name" value="OXIDASE/PEROXIDASE"/>
    <property type="match status" value="1"/>
</dbReference>
<dbReference type="InterPro" id="IPR037120">
    <property type="entry name" value="Haem_peroxidase_sf_animal"/>
</dbReference>
<evidence type="ECO:0000256" key="8">
    <source>
        <dbReference type="ARBA" id="ARBA00022989"/>
    </source>
</evidence>
<evidence type="ECO:0000256" key="13">
    <source>
        <dbReference type="SAM" id="Coils"/>
    </source>
</evidence>
<comment type="caution">
    <text evidence="20">The sequence shown here is derived from an EMBL/GenBank/DDBJ whole genome shotgun (WGS) entry which is preliminary data.</text>
</comment>
<evidence type="ECO:0000256" key="10">
    <source>
        <dbReference type="ARBA" id="ARBA00023136"/>
    </source>
</evidence>
<keyword evidence="9" id="KW-0560">Oxidoreductase</keyword>
<keyword evidence="5" id="KW-0964">Secreted</keyword>
<evidence type="ECO:0000256" key="14">
    <source>
        <dbReference type="SAM" id="MobiDB-lite"/>
    </source>
</evidence>
<feature type="transmembrane region" description="Helical" evidence="15">
    <location>
        <begin position="876"/>
        <end position="897"/>
    </location>
</feature>
<dbReference type="Gene3D" id="1.10.640.10">
    <property type="entry name" value="Haem peroxidase domain superfamily, animal type"/>
    <property type="match status" value="1"/>
</dbReference>
<feature type="domain" description="Cytochrome b5 heme-binding" evidence="17">
    <location>
        <begin position="949"/>
        <end position="984"/>
    </location>
</feature>
<feature type="chain" id="PRO_5037034432" description="Peroxidase" evidence="16">
    <location>
        <begin position="27"/>
        <end position="1543"/>
    </location>
</feature>
<dbReference type="Proteomes" id="UP000684084">
    <property type="component" value="Unassembled WGS sequence"/>
</dbReference>
<dbReference type="Gene3D" id="3.40.50.80">
    <property type="entry name" value="Nucleotide-binding domain of ferredoxin-NADP reductase (FNR) module"/>
    <property type="match status" value="1"/>
</dbReference>
<feature type="compositionally biased region" description="Polar residues" evidence="14">
    <location>
        <begin position="45"/>
        <end position="56"/>
    </location>
</feature>
<dbReference type="SMART" id="SM00665">
    <property type="entry name" value="B561"/>
    <property type="match status" value="1"/>
</dbReference>
<dbReference type="CDD" id="cd09631">
    <property type="entry name" value="DOMON_DOH"/>
    <property type="match status" value="1"/>
</dbReference>
<dbReference type="SUPFAM" id="SSF48113">
    <property type="entry name" value="Heme-dependent peroxidases"/>
    <property type="match status" value="1"/>
</dbReference>
<dbReference type="GO" id="GO:0004601">
    <property type="term" value="F:peroxidase activity"/>
    <property type="evidence" value="ECO:0007669"/>
    <property type="project" value="InterPro"/>
</dbReference>
<dbReference type="Pfam" id="PF03098">
    <property type="entry name" value="An_peroxidase"/>
    <property type="match status" value="1"/>
</dbReference>
<keyword evidence="6 15" id="KW-0812">Transmembrane</keyword>
<dbReference type="GO" id="GO:0046872">
    <property type="term" value="F:metal ion binding"/>
    <property type="evidence" value="ECO:0007669"/>
    <property type="project" value="UniProtKB-KW"/>
</dbReference>
<dbReference type="PANTHER" id="PTHR11475:SF4">
    <property type="entry name" value="CHORION PEROXIDASE"/>
    <property type="match status" value="1"/>
</dbReference>
<keyword evidence="8 15" id="KW-1133">Transmembrane helix</keyword>
<evidence type="ECO:0000256" key="15">
    <source>
        <dbReference type="SAM" id="Phobius"/>
    </source>
</evidence>
<dbReference type="GO" id="GO:0006979">
    <property type="term" value="P:response to oxidative stress"/>
    <property type="evidence" value="ECO:0007669"/>
    <property type="project" value="InterPro"/>
</dbReference>
<dbReference type="InterPro" id="IPR005018">
    <property type="entry name" value="DOMON_domain"/>
</dbReference>
<dbReference type="InterPro" id="IPR001433">
    <property type="entry name" value="OxRdtase_FAD/NAD-bd"/>
</dbReference>
<dbReference type="CDD" id="cd08760">
    <property type="entry name" value="Cyt_b561_FRRS1_like"/>
    <property type="match status" value="1"/>
</dbReference>
<dbReference type="EMBL" id="CAGKOT010000032">
    <property type="protein sequence ID" value="CAB5374058.1"/>
    <property type="molecule type" value="Genomic_DNA"/>
</dbReference>
<reference evidence="20" key="1">
    <citation type="submission" date="2020-05" db="EMBL/GenBank/DDBJ databases">
        <authorList>
            <person name="Rincon C."/>
            <person name="Sanders R I."/>
            <person name="Robbins C."/>
            <person name="Chaturvedi A."/>
        </authorList>
    </citation>
    <scope>NUCLEOTIDE SEQUENCE</scope>
    <source>
        <strain evidence="20">CHB12</strain>
    </source>
</reference>
<evidence type="ECO:0000259" key="17">
    <source>
        <dbReference type="PROSITE" id="PS50255"/>
    </source>
</evidence>
<dbReference type="InterPro" id="IPR006593">
    <property type="entry name" value="Cyt_b561/ferric_Rdtase_TM"/>
</dbReference>
<dbReference type="InterPro" id="IPR036400">
    <property type="entry name" value="Cyt_B5-like_heme/steroid_sf"/>
</dbReference>
<evidence type="ECO:0000313" key="20">
    <source>
        <dbReference type="EMBL" id="CAB5374058.1"/>
    </source>
</evidence>
<feature type="transmembrane region" description="Helical" evidence="15">
    <location>
        <begin position="809"/>
        <end position="830"/>
    </location>
</feature>
<evidence type="ECO:0008006" key="22">
    <source>
        <dbReference type="Google" id="ProtNLM"/>
    </source>
</evidence>
<keyword evidence="11" id="KW-0325">Glycoprotein</keyword>
<dbReference type="PROSITE" id="PS50836">
    <property type="entry name" value="DOMON"/>
    <property type="match status" value="1"/>
</dbReference>
<dbReference type="SUPFAM" id="SSF55856">
    <property type="entry name" value="Cytochrome b5-like heme/steroid binding domain"/>
    <property type="match status" value="1"/>
</dbReference>
<keyword evidence="12" id="KW-0349">Heme</keyword>
<dbReference type="PRINTS" id="PR00457">
    <property type="entry name" value="ANPEROXIDASE"/>
</dbReference>
<dbReference type="Pfam" id="PF00173">
    <property type="entry name" value="Cyt-b5"/>
    <property type="match status" value="1"/>
</dbReference>
<dbReference type="PROSITE" id="PS51384">
    <property type="entry name" value="FAD_FR"/>
    <property type="match status" value="1"/>
</dbReference>
<dbReference type="InterPro" id="IPR017927">
    <property type="entry name" value="FAD-bd_FR_type"/>
</dbReference>
<dbReference type="Pfam" id="PF00175">
    <property type="entry name" value="NAD_binding_1"/>
    <property type="match status" value="1"/>
</dbReference>
<evidence type="ECO:0000256" key="4">
    <source>
        <dbReference type="ARBA" id="ARBA00022448"/>
    </source>
</evidence>
<dbReference type="SMART" id="SM00664">
    <property type="entry name" value="DoH"/>
    <property type="match status" value="1"/>
</dbReference>
<dbReference type="SUPFAM" id="SSF63380">
    <property type="entry name" value="Riboflavin synthase domain-like"/>
    <property type="match status" value="1"/>
</dbReference>
<evidence type="ECO:0000313" key="21">
    <source>
        <dbReference type="Proteomes" id="UP000684084"/>
    </source>
</evidence>
<dbReference type="VEuPathDB" id="FungiDB:RhiirFUN_015230"/>
<keyword evidence="4" id="KW-0813">Transport</keyword>
<evidence type="ECO:0000256" key="1">
    <source>
        <dbReference type="ARBA" id="ARBA00001974"/>
    </source>
</evidence>